<evidence type="ECO:0000256" key="6">
    <source>
        <dbReference type="ARBA" id="ARBA00023004"/>
    </source>
</evidence>
<dbReference type="SUPFAM" id="SSF56935">
    <property type="entry name" value="Porins"/>
    <property type="match status" value="1"/>
</dbReference>
<gene>
    <name evidence="16" type="ORF">H3309_07105</name>
</gene>
<evidence type="ECO:0000256" key="10">
    <source>
        <dbReference type="ARBA" id="ARBA00023237"/>
    </source>
</evidence>
<dbReference type="InterPro" id="IPR000531">
    <property type="entry name" value="Beta-barrel_TonB"/>
</dbReference>
<dbReference type="Proteomes" id="UP000515292">
    <property type="component" value="Chromosome"/>
</dbReference>
<dbReference type="PANTHER" id="PTHR32552">
    <property type="entry name" value="FERRICHROME IRON RECEPTOR-RELATED"/>
    <property type="match status" value="1"/>
</dbReference>
<keyword evidence="9 11" id="KW-0472">Membrane</keyword>
<reference evidence="16 17" key="1">
    <citation type="submission" date="2020-07" db="EMBL/GenBank/DDBJ databases">
        <title>Complete genome sequence for Sandaracinobacter sp. M6.</title>
        <authorList>
            <person name="Tang Y."/>
            <person name="Liu Q."/>
            <person name="Guo Z."/>
            <person name="Lei P."/>
            <person name="Huang B."/>
        </authorList>
    </citation>
    <scope>NUCLEOTIDE SEQUENCE [LARGE SCALE GENOMIC DNA]</scope>
    <source>
        <strain evidence="16 17">M6</strain>
    </source>
</reference>
<evidence type="ECO:0000256" key="12">
    <source>
        <dbReference type="RuleBase" id="RU003357"/>
    </source>
</evidence>
<dbReference type="AlphaFoldDB" id="A0A7G5ILH3"/>
<dbReference type="EMBL" id="CP059851">
    <property type="protein sequence ID" value="QMW24215.1"/>
    <property type="molecule type" value="Genomic_DNA"/>
</dbReference>
<dbReference type="Pfam" id="PF00593">
    <property type="entry name" value="TonB_dep_Rec_b-barrel"/>
    <property type="match status" value="1"/>
</dbReference>
<comment type="similarity">
    <text evidence="11 12">Belongs to the TonB-dependent receptor family.</text>
</comment>
<keyword evidence="17" id="KW-1185">Reference proteome</keyword>
<proteinExistence type="inferred from homology"/>
<dbReference type="GO" id="GO:0009279">
    <property type="term" value="C:cell outer membrane"/>
    <property type="evidence" value="ECO:0007669"/>
    <property type="project" value="UniProtKB-SubCell"/>
</dbReference>
<evidence type="ECO:0000256" key="13">
    <source>
        <dbReference type="SAM" id="SignalP"/>
    </source>
</evidence>
<keyword evidence="16" id="KW-0675">Receptor</keyword>
<evidence type="ECO:0000256" key="9">
    <source>
        <dbReference type="ARBA" id="ARBA00023136"/>
    </source>
</evidence>
<dbReference type="GO" id="GO:0006826">
    <property type="term" value="P:iron ion transport"/>
    <property type="evidence" value="ECO:0007669"/>
    <property type="project" value="UniProtKB-KW"/>
</dbReference>
<evidence type="ECO:0000313" key="16">
    <source>
        <dbReference type="EMBL" id="QMW24215.1"/>
    </source>
</evidence>
<evidence type="ECO:0000313" key="17">
    <source>
        <dbReference type="Proteomes" id="UP000515292"/>
    </source>
</evidence>
<comment type="subcellular location">
    <subcellularLocation>
        <location evidence="1 11">Cell outer membrane</location>
        <topology evidence="1 11">Multi-pass membrane protein</topology>
    </subcellularLocation>
</comment>
<dbReference type="KEGG" id="sand:H3309_07105"/>
<feature type="domain" description="TonB-dependent receptor-like beta-barrel" evidence="14">
    <location>
        <begin position="327"/>
        <end position="757"/>
    </location>
</feature>
<feature type="signal peptide" evidence="13">
    <location>
        <begin position="1"/>
        <end position="37"/>
    </location>
</feature>
<dbReference type="CDD" id="cd01347">
    <property type="entry name" value="ligand_gated_channel"/>
    <property type="match status" value="1"/>
</dbReference>
<organism evidence="16 17">
    <name type="scientific">Sandaracinobacteroides saxicola</name>
    <dbReference type="NCBI Taxonomy" id="2759707"/>
    <lineage>
        <taxon>Bacteria</taxon>
        <taxon>Pseudomonadati</taxon>
        <taxon>Pseudomonadota</taxon>
        <taxon>Alphaproteobacteria</taxon>
        <taxon>Sphingomonadales</taxon>
        <taxon>Sphingosinicellaceae</taxon>
        <taxon>Sandaracinobacteroides</taxon>
    </lineage>
</organism>
<evidence type="ECO:0000259" key="15">
    <source>
        <dbReference type="Pfam" id="PF07715"/>
    </source>
</evidence>
<evidence type="ECO:0000256" key="5">
    <source>
        <dbReference type="ARBA" id="ARBA00022692"/>
    </source>
</evidence>
<dbReference type="PROSITE" id="PS52016">
    <property type="entry name" value="TONB_DEPENDENT_REC_3"/>
    <property type="match status" value="1"/>
</dbReference>
<evidence type="ECO:0000256" key="8">
    <source>
        <dbReference type="ARBA" id="ARBA00023077"/>
    </source>
</evidence>
<evidence type="ECO:0000259" key="14">
    <source>
        <dbReference type="Pfam" id="PF00593"/>
    </source>
</evidence>
<keyword evidence="13" id="KW-0732">Signal</keyword>
<evidence type="ECO:0000256" key="7">
    <source>
        <dbReference type="ARBA" id="ARBA00023065"/>
    </source>
</evidence>
<keyword evidence="10 11" id="KW-0998">Cell outer membrane</keyword>
<dbReference type="InterPro" id="IPR039426">
    <property type="entry name" value="TonB-dep_rcpt-like"/>
</dbReference>
<dbReference type="RefSeq" id="WP_182298038.1">
    <property type="nucleotide sequence ID" value="NZ_CP059851.1"/>
</dbReference>
<keyword evidence="7" id="KW-0406">Ion transport</keyword>
<feature type="chain" id="PRO_5028815124" evidence="13">
    <location>
        <begin position="38"/>
        <end position="792"/>
    </location>
</feature>
<dbReference type="InterPro" id="IPR012910">
    <property type="entry name" value="Plug_dom"/>
</dbReference>
<evidence type="ECO:0000256" key="2">
    <source>
        <dbReference type="ARBA" id="ARBA00022448"/>
    </source>
</evidence>
<dbReference type="PANTHER" id="PTHR32552:SF81">
    <property type="entry name" value="TONB-DEPENDENT OUTER MEMBRANE RECEPTOR"/>
    <property type="match status" value="1"/>
</dbReference>
<feature type="domain" description="TonB-dependent receptor plug" evidence="15">
    <location>
        <begin position="64"/>
        <end position="172"/>
    </location>
</feature>
<protein>
    <submittedName>
        <fullName evidence="16">TonB-dependent receptor</fullName>
    </submittedName>
</protein>
<name>A0A7G5ILH3_9SPHN</name>
<evidence type="ECO:0000256" key="4">
    <source>
        <dbReference type="ARBA" id="ARBA00022496"/>
    </source>
</evidence>
<evidence type="ECO:0000256" key="3">
    <source>
        <dbReference type="ARBA" id="ARBA00022452"/>
    </source>
</evidence>
<dbReference type="InterPro" id="IPR036942">
    <property type="entry name" value="Beta-barrel_TonB_sf"/>
</dbReference>
<evidence type="ECO:0000256" key="11">
    <source>
        <dbReference type="PROSITE-ProRule" id="PRU01360"/>
    </source>
</evidence>
<keyword evidence="3 11" id="KW-1134">Transmembrane beta strand</keyword>
<dbReference type="Gene3D" id="2.40.170.20">
    <property type="entry name" value="TonB-dependent receptor, beta-barrel domain"/>
    <property type="match status" value="1"/>
</dbReference>
<keyword evidence="6" id="KW-0408">Iron</keyword>
<dbReference type="Pfam" id="PF07715">
    <property type="entry name" value="Plug"/>
    <property type="match status" value="1"/>
</dbReference>
<keyword evidence="8 12" id="KW-0798">TonB box</keyword>
<sequence length="792" mass="86148">MFDRRLARRFNHGRASVRAALLLTVPALLATPLFAQAQPPATAQATSGGVADIVVTARRRAESIQDVPLAVTALDRESFERFQPRDIADISGLAPSVVIDPLGGIPGGAATSIRGIGTFEIEKTNEPSVGVTLDGIFIGSNTYALLNAFDVERLEILRGPQGVLFGRNTTAGLISITRSKPRRGEPVSVRLSGTLAERGQQDARVTLLAPIGDRVAIKLAGFTLNDDGDYRNTFLNRRAGGKNILSGQIGAKVWITDDLDIWASYEHLRDKSDLGATRNLASNPGQGLACALGQCFRGALNSPDLRNIESDRIPQTKATLDAVTVEANWRTGIGTFTYLYGRRVSDEFRITDADASRFPILWFEREQDERQSSHELRLFTDAIKGVALTVGGYVFDQEIGNTTRNRDLFPFLGSIGATGPLTFSPDFYTGSNQLQNTRSRALFASADISITDQLTLNLGGRYSWERKRFRARDALPLSQFGGFGTIFLQVAPGVRIPFTGAGYGPFQTGENDWSRFTPRIGVQYKASENMQLYASYARGFKSGGYNIRYDTTAAAPGATVPSYDPETVDTYELGLKSEFADRRVRLNAAVYYNDYRDKQEQIIAPNPATGGLTSITIIQNAASVEGYGAEVELQAVPTDGLTLGASVGYNHIKYKSFRADIDLDNNPNTTIVTDNSGLDLVRSPRWTLAANAALTRPVGPGELGLAGSFRWLSDYFLDVRNDPRGKVEAFGILDATISYELPMAGGRVSVSAFGRNLANTTRLNSFFQIATVAAIAGVNRPRTFGVELKFVY</sequence>
<keyword evidence="2 11" id="KW-0813">Transport</keyword>
<keyword evidence="5 11" id="KW-0812">Transmembrane</keyword>
<accession>A0A7G5ILH3</accession>
<keyword evidence="4" id="KW-0410">Iron transport</keyword>
<evidence type="ECO:0000256" key="1">
    <source>
        <dbReference type="ARBA" id="ARBA00004571"/>
    </source>
</evidence>